<keyword evidence="5" id="KW-0067">ATP-binding</keyword>
<keyword evidence="3" id="KW-0547">Nucleotide-binding</keyword>
<evidence type="ECO:0000256" key="6">
    <source>
        <dbReference type="ARBA" id="ARBA00023125"/>
    </source>
</evidence>
<keyword evidence="4" id="KW-0347">Helicase</keyword>
<keyword evidence="4" id="KW-0378">Hydrolase</keyword>
<dbReference type="PANTHER" id="PTHR45797:SF3">
    <property type="entry name" value="TRANSCRIPTIONAL REGULATOR ATRX HOMOLOG"/>
    <property type="match status" value="1"/>
</dbReference>
<dbReference type="GO" id="GO:0005634">
    <property type="term" value="C:nucleus"/>
    <property type="evidence" value="ECO:0007669"/>
    <property type="project" value="UniProtKB-SubCell"/>
</dbReference>
<gene>
    <name evidence="9" type="primary">jg207</name>
    <name evidence="9" type="ORF">PAEG_LOCUS4025</name>
</gene>
<dbReference type="GO" id="GO:0004386">
    <property type="term" value="F:helicase activity"/>
    <property type="evidence" value="ECO:0007669"/>
    <property type="project" value="UniProtKB-KW"/>
</dbReference>
<keyword evidence="7" id="KW-0539">Nucleus</keyword>
<feature type="non-terminal residue" evidence="9">
    <location>
        <position position="99"/>
    </location>
</feature>
<feature type="non-terminal residue" evidence="9">
    <location>
        <position position="1"/>
    </location>
</feature>
<keyword evidence="10" id="KW-1185">Reference proteome</keyword>
<evidence type="ECO:0000313" key="9">
    <source>
        <dbReference type="EMBL" id="CAH2215946.1"/>
    </source>
</evidence>
<dbReference type="Pfam" id="PF00176">
    <property type="entry name" value="SNF2-rel_dom"/>
    <property type="match status" value="1"/>
</dbReference>
<comment type="caution">
    <text evidence="9">The sequence shown here is derived from an EMBL/GenBank/DDBJ whole genome shotgun (WGS) entry which is preliminary data.</text>
</comment>
<comment type="similarity">
    <text evidence="2">Belongs to the SNF2/RAD54 helicase family.</text>
</comment>
<dbReference type="InterPro" id="IPR044574">
    <property type="entry name" value="ARIP4-like"/>
</dbReference>
<sequence>REILGCEEGVNVVVINDELCLEYDFDELRPVVTVDPFFTKVMKAHQYEGVKFMWDACFESVSQVQSGHAGGGCILAHCMGLGKTLQVLALLHTVRMTSS</sequence>
<evidence type="ECO:0000259" key="8">
    <source>
        <dbReference type="Pfam" id="PF00176"/>
    </source>
</evidence>
<accession>A0A8S4QN26</accession>
<organism evidence="9 10">
    <name type="scientific">Pararge aegeria aegeria</name>
    <dbReference type="NCBI Taxonomy" id="348720"/>
    <lineage>
        <taxon>Eukaryota</taxon>
        <taxon>Metazoa</taxon>
        <taxon>Ecdysozoa</taxon>
        <taxon>Arthropoda</taxon>
        <taxon>Hexapoda</taxon>
        <taxon>Insecta</taxon>
        <taxon>Pterygota</taxon>
        <taxon>Neoptera</taxon>
        <taxon>Endopterygota</taxon>
        <taxon>Lepidoptera</taxon>
        <taxon>Glossata</taxon>
        <taxon>Ditrysia</taxon>
        <taxon>Papilionoidea</taxon>
        <taxon>Nymphalidae</taxon>
        <taxon>Satyrinae</taxon>
        <taxon>Satyrini</taxon>
        <taxon>Parargina</taxon>
        <taxon>Pararge</taxon>
    </lineage>
</organism>
<evidence type="ECO:0000256" key="7">
    <source>
        <dbReference type="ARBA" id="ARBA00023242"/>
    </source>
</evidence>
<dbReference type="GO" id="GO:0003677">
    <property type="term" value="F:DNA binding"/>
    <property type="evidence" value="ECO:0007669"/>
    <property type="project" value="UniProtKB-KW"/>
</dbReference>
<evidence type="ECO:0000256" key="3">
    <source>
        <dbReference type="ARBA" id="ARBA00022741"/>
    </source>
</evidence>
<dbReference type="GO" id="GO:0016887">
    <property type="term" value="F:ATP hydrolysis activity"/>
    <property type="evidence" value="ECO:0007669"/>
    <property type="project" value="InterPro"/>
</dbReference>
<dbReference type="InterPro" id="IPR000330">
    <property type="entry name" value="SNF2_N"/>
</dbReference>
<feature type="domain" description="SNF2 N-terminal" evidence="8">
    <location>
        <begin position="45"/>
        <end position="94"/>
    </location>
</feature>
<dbReference type="Proteomes" id="UP000838756">
    <property type="component" value="Unassembled WGS sequence"/>
</dbReference>
<protein>
    <submittedName>
        <fullName evidence="9">Jg207 protein</fullName>
    </submittedName>
</protein>
<evidence type="ECO:0000313" key="10">
    <source>
        <dbReference type="Proteomes" id="UP000838756"/>
    </source>
</evidence>
<keyword evidence="6" id="KW-0238">DNA-binding</keyword>
<dbReference type="GO" id="GO:0005524">
    <property type="term" value="F:ATP binding"/>
    <property type="evidence" value="ECO:0007669"/>
    <property type="project" value="UniProtKB-KW"/>
</dbReference>
<evidence type="ECO:0000256" key="4">
    <source>
        <dbReference type="ARBA" id="ARBA00022806"/>
    </source>
</evidence>
<dbReference type="InterPro" id="IPR027417">
    <property type="entry name" value="P-loop_NTPase"/>
</dbReference>
<evidence type="ECO:0000256" key="5">
    <source>
        <dbReference type="ARBA" id="ARBA00022840"/>
    </source>
</evidence>
<dbReference type="AlphaFoldDB" id="A0A8S4QN26"/>
<reference evidence="9" key="1">
    <citation type="submission" date="2022-03" db="EMBL/GenBank/DDBJ databases">
        <authorList>
            <person name="Lindestad O."/>
        </authorList>
    </citation>
    <scope>NUCLEOTIDE SEQUENCE</scope>
</reference>
<dbReference type="Gene3D" id="3.40.50.10810">
    <property type="entry name" value="Tandem AAA-ATPase domain"/>
    <property type="match status" value="1"/>
</dbReference>
<evidence type="ECO:0000256" key="1">
    <source>
        <dbReference type="ARBA" id="ARBA00004123"/>
    </source>
</evidence>
<name>A0A8S4QN26_9NEOP</name>
<proteinExistence type="inferred from homology"/>
<comment type="subcellular location">
    <subcellularLocation>
        <location evidence="1">Nucleus</location>
    </subcellularLocation>
</comment>
<dbReference type="PANTHER" id="PTHR45797">
    <property type="entry name" value="RAD54-LIKE"/>
    <property type="match status" value="1"/>
</dbReference>
<dbReference type="InterPro" id="IPR038718">
    <property type="entry name" value="SNF2-like_sf"/>
</dbReference>
<dbReference type="SUPFAM" id="SSF52540">
    <property type="entry name" value="P-loop containing nucleoside triphosphate hydrolases"/>
    <property type="match status" value="1"/>
</dbReference>
<evidence type="ECO:0000256" key="2">
    <source>
        <dbReference type="ARBA" id="ARBA00007025"/>
    </source>
</evidence>
<dbReference type="EMBL" id="CAKXAJ010013474">
    <property type="protein sequence ID" value="CAH2215946.1"/>
    <property type="molecule type" value="Genomic_DNA"/>
</dbReference>
<dbReference type="OrthoDB" id="9900844at2759"/>